<accession>A0A1S2NVW4</accession>
<dbReference type="SUPFAM" id="SSF55729">
    <property type="entry name" value="Acyl-CoA N-acyltransferases (Nat)"/>
    <property type="match status" value="1"/>
</dbReference>
<dbReference type="GO" id="GO:0016747">
    <property type="term" value="F:acyltransferase activity, transferring groups other than amino-acyl groups"/>
    <property type="evidence" value="ECO:0007669"/>
    <property type="project" value="InterPro"/>
</dbReference>
<dbReference type="CDD" id="cd04301">
    <property type="entry name" value="NAT_SF"/>
    <property type="match status" value="1"/>
</dbReference>
<comment type="caution">
    <text evidence="4">The sequence shown here is derived from an EMBL/GenBank/DDBJ whole genome shotgun (WGS) entry which is preliminary data.</text>
</comment>
<sequence>MLASMTDTAGAPLRTTLALPVAVRDLTPGDLPACTWSGSATHLRQVERELVRAAAGEVDYLAVCTPADLPVAIGGVDYRARAGAGTVWQLAVLPALQSCGLGTLLIRAAERRIVGRGLRTAELAVEEDNRRARALYERLGYVAYGREPDAWDEEGPDGSLRRYETMCVLMRKEL</sequence>
<reference evidence="4 5" key="1">
    <citation type="submission" date="2016-10" db="EMBL/GenBank/DDBJ databases">
        <title>Genome sequence of Streptomyces sp. MUSC 1.</title>
        <authorList>
            <person name="Lee L.-H."/>
            <person name="Ser H.-L."/>
            <person name="Law J.W.-F."/>
        </authorList>
    </citation>
    <scope>NUCLEOTIDE SEQUENCE [LARGE SCALE GENOMIC DNA]</scope>
    <source>
        <strain evidence="4 5">MUSC 1</strain>
    </source>
</reference>
<evidence type="ECO:0000256" key="2">
    <source>
        <dbReference type="ARBA" id="ARBA00023315"/>
    </source>
</evidence>
<protein>
    <submittedName>
        <fullName evidence="4">GNAT family N-acetyltransferase</fullName>
    </submittedName>
</protein>
<dbReference type="PROSITE" id="PS51186">
    <property type="entry name" value="GNAT"/>
    <property type="match status" value="1"/>
</dbReference>
<keyword evidence="5" id="KW-1185">Reference proteome</keyword>
<dbReference type="PANTHER" id="PTHR43420">
    <property type="entry name" value="ACETYLTRANSFERASE"/>
    <property type="match status" value="1"/>
</dbReference>
<dbReference type="InterPro" id="IPR050680">
    <property type="entry name" value="YpeA/RimI_acetyltransf"/>
</dbReference>
<organism evidence="4 5">
    <name type="scientific">Streptomyces monashensis</name>
    <dbReference type="NCBI Taxonomy" id="1678012"/>
    <lineage>
        <taxon>Bacteria</taxon>
        <taxon>Bacillati</taxon>
        <taxon>Actinomycetota</taxon>
        <taxon>Actinomycetes</taxon>
        <taxon>Kitasatosporales</taxon>
        <taxon>Streptomycetaceae</taxon>
        <taxon>Streptomyces</taxon>
    </lineage>
</organism>
<keyword evidence="2" id="KW-0012">Acyltransferase</keyword>
<dbReference type="InterPro" id="IPR000182">
    <property type="entry name" value="GNAT_dom"/>
</dbReference>
<proteinExistence type="predicted"/>
<evidence type="ECO:0000256" key="1">
    <source>
        <dbReference type="ARBA" id="ARBA00022679"/>
    </source>
</evidence>
<dbReference type="AlphaFoldDB" id="A0A1S2NVW4"/>
<keyword evidence="1 4" id="KW-0808">Transferase</keyword>
<dbReference type="Pfam" id="PF00583">
    <property type="entry name" value="Acetyltransf_1"/>
    <property type="match status" value="1"/>
</dbReference>
<dbReference type="InterPro" id="IPR016181">
    <property type="entry name" value="Acyl_CoA_acyltransferase"/>
</dbReference>
<evidence type="ECO:0000313" key="4">
    <source>
        <dbReference type="EMBL" id="OIJ85709.1"/>
    </source>
</evidence>
<dbReference type="OrthoDB" id="5173601at2"/>
<evidence type="ECO:0000313" key="5">
    <source>
        <dbReference type="Proteomes" id="UP000179642"/>
    </source>
</evidence>
<feature type="domain" description="N-acetyltransferase" evidence="3">
    <location>
        <begin position="21"/>
        <end position="174"/>
    </location>
</feature>
<dbReference type="PANTHER" id="PTHR43420:SF12">
    <property type="entry name" value="N-ACETYLTRANSFERASE DOMAIN-CONTAINING PROTEIN"/>
    <property type="match status" value="1"/>
</dbReference>
<dbReference type="Gene3D" id="3.40.630.30">
    <property type="match status" value="1"/>
</dbReference>
<dbReference type="EMBL" id="MLYO01000134">
    <property type="protein sequence ID" value="OIJ85709.1"/>
    <property type="molecule type" value="Genomic_DNA"/>
</dbReference>
<evidence type="ECO:0000259" key="3">
    <source>
        <dbReference type="PROSITE" id="PS51186"/>
    </source>
</evidence>
<name>A0A1S2NVW4_9ACTN</name>
<dbReference type="Proteomes" id="UP000179642">
    <property type="component" value="Unassembled WGS sequence"/>
</dbReference>
<gene>
    <name evidence="4" type="ORF">BIV23_44320</name>
</gene>